<reference evidence="1 2" key="1">
    <citation type="submission" date="2018-10" db="EMBL/GenBank/DDBJ databases">
        <authorList>
            <person name="Li J."/>
        </authorList>
    </citation>
    <scope>NUCLEOTIDE SEQUENCE [LARGE SCALE GENOMIC DNA]</scope>
    <source>
        <strain evidence="1 2">IF 016277</strain>
    </source>
</reference>
<accession>A0A3L7AAB9</accession>
<name>A0A3L7AAB9_9MICO</name>
<protein>
    <submittedName>
        <fullName evidence="1">Uncharacterized protein</fullName>
    </submittedName>
</protein>
<comment type="caution">
    <text evidence="1">The sequence shown here is derived from an EMBL/GenBank/DDBJ whole genome shotgun (WGS) entry which is preliminary data.</text>
</comment>
<dbReference type="OrthoDB" id="9832112at2"/>
<proteinExistence type="predicted"/>
<dbReference type="RefSeq" id="WP_121647313.1">
    <property type="nucleotide sequence ID" value="NZ_RCUX01000002.1"/>
</dbReference>
<keyword evidence="2" id="KW-1185">Reference proteome</keyword>
<gene>
    <name evidence="1" type="ORF">D9V32_02435</name>
</gene>
<dbReference type="AlphaFoldDB" id="A0A3L7AAB9"/>
<evidence type="ECO:0000313" key="1">
    <source>
        <dbReference type="EMBL" id="RLP77329.1"/>
    </source>
</evidence>
<dbReference type="Proteomes" id="UP000272503">
    <property type="component" value="Unassembled WGS sequence"/>
</dbReference>
<dbReference type="EMBL" id="RCUX01000002">
    <property type="protein sequence ID" value="RLP77329.1"/>
    <property type="molecule type" value="Genomic_DNA"/>
</dbReference>
<organism evidence="1 2">
    <name type="scientific">Mycetocola tolaasinivorans</name>
    <dbReference type="NCBI Taxonomy" id="76635"/>
    <lineage>
        <taxon>Bacteria</taxon>
        <taxon>Bacillati</taxon>
        <taxon>Actinomycetota</taxon>
        <taxon>Actinomycetes</taxon>
        <taxon>Micrococcales</taxon>
        <taxon>Microbacteriaceae</taxon>
        <taxon>Mycetocola</taxon>
    </lineage>
</organism>
<evidence type="ECO:0000313" key="2">
    <source>
        <dbReference type="Proteomes" id="UP000272503"/>
    </source>
</evidence>
<sequence length="155" mass="16688">MSEAARIEAHNARFPSVAESELGINTENTDEDDGYVPPVGGEVLLQVQQTGKQNFSFGSLNYEHVSWKIECMRSAAYSITLRYSGESSPSARSEGKDCASGDTLFRSPLLVADKTVALEDTGDGMSVYVPSRANTADITVDVPRGVAYLLTVYIG</sequence>